<dbReference type="EMBL" id="AGNK02001396">
    <property type="status" value="NOT_ANNOTATED_CDS"/>
    <property type="molecule type" value="Genomic_DNA"/>
</dbReference>
<dbReference type="InParanoid" id="K3ZES2"/>
<dbReference type="AlphaFoldDB" id="K3ZES2"/>
<proteinExistence type="predicted"/>
<sequence length="34" mass="3978">MGYLFRKIRANQPLIDANLYIGSNQQDSLWSHIN</sequence>
<protein>
    <submittedName>
        <fullName evidence="1">Uncharacterized protein</fullName>
    </submittedName>
</protein>
<organism evidence="1 2">
    <name type="scientific">Setaria italica</name>
    <name type="common">Foxtail millet</name>
    <name type="synonym">Panicum italicum</name>
    <dbReference type="NCBI Taxonomy" id="4555"/>
    <lineage>
        <taxon>Eukaryota</taxon>
        <taxon>Viridiplantae</taxon>
        <taxon>Streptophyta</taxon>
        <taxon>Embryophyta</taxon>
        <taxon>Tracheophyta</taxon>
        <taxon>Spermatophyta</taxon>
        <taxon>Magnoliopsida</taxon>
        <taxon>Liliopsida</taxon>
        <taxon>Poales</taxon>
        <taxon>Poaceae</taxon>
        <taxon>PACMAD clade</taxon>
        <taxon>Panicoideae</taxon>
        <taxon>Panicodae</taxon>
        <taxon>Paniceae</taxon>
        <taxon>Cenchrinae</taxon>
        <taxon>Setaria</taxon>
    </lineage>
</organism>
<dbReference type="EnsemblPlants" id="KQL12769">
    <property type="protein sequence ID" value="KQL12769"/>
    <property type="gene ID" value="SETIT_025070mg"/>
</dbReference>
<dbReference type="Gramene" id="KQL12769">
    <property type="protein sequence ID" value="KQL12769"/>
    <property type="gene ID" value="SETIT_025070mg"/>
</dbReference>
<accession>K3ZES2</accession>
<keyword evidence="2" id="KW-1185">Reference proteome</keyword>
<dbReference type="HOGENOM" id="CLU_3377917_0_0_1"/>
<reference evidence="2" key="1">
    <citation type="journal article" date="2012" name="Nat. Biotechnol.">
        <title>Reference genome sequence of the model plant Setaria.</title>
        <authorList>
            <person name="Bennetzen J.L."/>
            <person name="Schmutz J."/>
            <person name="Wang H."/>
            <person name="Percifield R."/>
            <person name="Hawkins J."/>
            <person name="Pontaroli A.C."/>
            <person name="Estep M."/>
            <person name="Feng L."/>
            <person name="Vaughn J.N."/>
            <person name="Grimwood J."/>
            <person name="Jenkins J."/>
            <person name="Barry K."/>
            <person name="Lindquist E."/>
            <person name="Hellsten U."/>
            <person name="Deshpande S."/>
            <person name="Wang X."/>
            <person name="Wu X."/>
            <person name="Mitros T."/>
            <person name="Triplett J."/>
            <person name="Yang X."/>
            <person name="Ye C.Y."/>
            <person name="Mauro-Herrera M."/>
            <person name="Wang L."/>
            <person name="Li P."/>
            <person name="Sharma M."/>
            <person name="Sharma R."/>
            <person name="Ronald P.C."/>
            <person name="Panaud O."/>
            <person name="Kellogg E.A."/>
            <person name="Brutnell T.P."/>
            <person name="Doust A.N."/>
            <person name="Tuskan G.A."/>
            <person name="Rokhsar D."/>
            <person name="Devos K.M."/>
        </authorList>
    </citation>
    <scope>NUCLEOTIDE SEQUENCE [LARGE SCALE GENOMIC DNA]</scope>
    <source>
        <strain evidence="2">cv. Yugu1</strain>
    </source>
</reference>
<name>K3ZES2_SETIT</name>
<evidence type="ECO:0000313" key="1">
    <source>
        <dbReference type="EnsemblPlants" id="KQL12769"/>
    </source>
</evidence>
<dbReference type="Proteomes" id="UP000004995">
    <property type="component" value="Unassembled WGS sequence"/>
</dbReference>
<evidence type="ECO:0000313" key="2">
    <source>
        <dbReference type="Proteomes" id="UP000004995"/>
    </source>
</evidence>
<reference evidence="1" key="2">
    <citation type="submission" date="2018-08" db="UniProtKB">
        <authorList>
            <consortium name="EnsemblPlants"/>
        </authorList>
    </citation>
    <scope>IDENTIFICATION</scope>
    <source>
        <strain evidence="1">Yugu1</strain>
    </source>
</reference>